<evidence type="ECO:0000256" key="6">
    <source>
        <dbReference type="ARBA" id="ARBA00023136"/>
    </source>
</evidence>
<evidence type="ECO:0000313" key="9">
    <source>
        <dbReference type="EMBL" id="ATW28209.1"/>
    </source>
</evidence>
<dbReference type="InterPro" id="IPR010290">
    <property type="entry name" value="TM_effector"/>
</dbReference>
<dbReference type="GO" id="GO:0022857">
    <property type="term" value="F:transmembrane transporter activity"/>
    <property type="evidence" value="ECO:0007669"/>
    <property type="project" value="InterPro"/>
</dbReference>
<dbReference type="RefSeq" id="WP_148137618.1">
    <property type="nucleotide sequence ID" value="NZ_CP017634.1"/>
</dbReference>
<feature type="transmembrane region" description="Helical" evidence="7">
    <location>
        <begin position="376"/>
        <end position="395"/>
    </location>
</feature>
<evidence type="ECO:0000256" key="5">
    <source>
        <dbReference type="ARBA" id="ARBA00022989"/>
    </source>
</evidence>
<keyword evidence="10" id="KW-1185">Reference proteome</keyword>
<dbReference type="PANTHER" id="PTHR23513">
    <property type="entry name" value="INTEGRAL MEMBRANE EFFLUX PROTEIN-RELATED"/>
    <property type="match status" value="1"/>
</dbReference>
<keyword evidence="4 7" id="KW-0812">Transmembrane</keyword>
<evidence type="ECO:0000256" key="3">
    <source>
        <dbReference type="ARBA" id="ARBA00022475"/>
    </source>
</evidence>
<reference evidence="9 10" key="1">
    <citation type="submission" date="2016-10" db="EMBL/GenBank/DDBJ databases">
        <title>Complete Genome Sequence of Peptococcaceae strain DCMF.</title>
        <authorList>
            <person name="Edwards R.J."/>
            <person name="Holland S.I."/>
            <person name="Deshpande N.P."/>
            <person name="Wong Y.K."/>
            <person name="Ertan H."/>
            <person name="Manefield M."/>
            <person name="Russell T.L."/>
            <person name="Lee M.J."/>
        </authorList>
    </citation>
    <scope>NUCLEOTIDE SEQUENCE [LARGE SCALE GENOMIC DNA]</scope>
    <source>
        <strain evidence="9 10">DCMF</strain>
    </source>
</reference>
<sequence length="409" mass="43730">MKHSIAKWQKTFYTIWAGQVISLITSSIVQYAIIWNLTAITKSATTLSIAALVGFLPMALFSPFIGSIVDRYDRKKIMIFSDLSIATVALAMAVAGMTGKLSIPVMLLALFIRAIGSAFHQPCLQAVTPLIVPQESLAKCNGYTYSFHSFSLILSPAIAAAIFPIMPLHFIILLDILGAAMGICTLAVSVIPKLPQNNEKREFHILGDALDGLKLLSSNKGLFILMFVGSLFSLAYVPANSLYPLLCMTWFGGTTTHAGIVETGFSIGTLLGGFLLGLWGGTKNKMHTMMPALTVIGVSLMGIGLLPANGFVFFVVLAVITGLAAPLFSSLFMSLIQEKIKPEFLGRVLGVTSSMMALACPVGLSLSGAFAEKIGVNNWVVLSGVLTLLCVLLCLSNKNVREVNSSLEK</sequence>
<keyword evidence="5 7" id="KW-1133">Transmembrane helix</keyword>
<dbReference type="PROSITE" id="PS50850">
    <property type="entry name" value="MFS"/>
    <property type="match status" value="1"/>
</dbReference>
<evidence type="ECO:0000256" key="7">
    <source>
        <dbReference type="SAM" id="Phobius"/>
    </source>
</evidence>
<gene>
    <name evidence="9" type="ORF">DCMF_28710</name>
</gene>
<comment type="subcellular location">
    <subcellularLocation>
        <location evidence="1">Cell membrane</location>
        <topology evidence="1">Multi-pass membrane protein</topology>
    </subcellularLocation>
</comment>
<feature type="transmembrane region" description="Helical" evidence="7">
    <location>
        <begin position="222"/>
        <end position="239"/>
    </location>
</feature>
<dbReference type="SUPFAM" id="SSF103473">
    <property type="entry name" value="MFS general substrate transporter"/>
    <property type="match status" value="1"/>
</dbReference>
<organism evidence="9 10">
    <name type="scientific">Formimonas warabiya</name>
    <dbReference type="NCBI Taxonomy" id="1761012"/>
    <lineage>
        <taxon>Bacteria</taxon>
        <taxon>Bacillati</taxon>
        <taxon>Bacillota</taxon>
        <taxon>Clostridia</taxon>
        <taxon>Eubacteriales</taxon>
        <taxon>Peptococcaceae</taxon>
        <taxon>Candidatus Formimonas</taxon>
    </lineage>
</organism>
<dbReference type="InterPro" id="IPR020846">
    <property type="entry name" value="MFS_dom"/>
</dbReference>
<feature type="domain" description="Major facilitator superfamily (MFS) profile" evidence="8">
    <location>
        <begin position="11"/>
        <end position="401"/>
    </location>
</feature>
<feature type="transmembrane region" description="Helical" evidence="7">
    <location>
        <begin position="348"/>
        <end position="370"/>
    </location>
</feature>
<evidence type="ECO:0000256" key="4">
    <source>
        <dbReference type="ARBA" id="ARBA00022692"/>
    </source>
</evidence>
<feature type="transmembrane region" description="Helical" evidence="7">
    <location>
        <begin position="288"/>
        <end position="306"/>
    </location>
</feature>
<name>A0A3G1L0Q5_FORW1</name>
<keyword evidence="6 7" id="KW-0472">Membrane</keyword>
<dbReference type="OrthoDB" id="9775268at2"/>
<feature type="transmembrane region" description="Helical" evidence="7">
    <location>
        <begin position="312"/>
        <end position="336"/>
    </location>
</feature>
<feature type="transmembrane region" description="Helical" evidence="7">
    <location>
        <begin position="46"/>
        <end position="65"/>
    </location>
</feature>
<feature type="transmembrane region" description="Helical" evidence="7">
    <location>
        <begin position="259"/>
        <end position="281"/>
    </location>
</feature>
<evidence type="ECO:0000259" key="8">
    <source>
        <dbReference type="PROSITE" id="PS50850"/>
    </source>
</evidence>
<dbReference type="PANTHER" id="PTHR23513:SF6">
    <property type="entry name" value="MAJOR FACILITATOR SUPERFAMILY ASSOCIATED DOMAIN-CONTAINING PROTEIN"/>
    <property type="match status" value="1"/>
</dbReference>
<evidence type="ECO:0000256" key="1">
    <source>
        <dbReference type="ARBA" id="ARBA00004651"/>
    </source>
</evidence>
<dbReference type="KEGG" id="fwa:DCMF_28710"/>
<dbReference type="InterPro" id="IPR036259">
    <property type="entry name" value="MFS_trans_sf"/>
</dbReference>
<proteinExistence type="predicted"/>
<evidence type="ECO:0000313" key="10">
    <source>
        <dbReference type="Proteomes" id="UP000323521"/>
    </source>
</evidence>
<protein>
    <recommendedName>
        <fullName evidence="8">Major facilitator superfamily (MFS) profile domain-containing protein</fullName>
    </recommendedName>
</protein>
<dbReference type="CDD" id="cd06173">
    <property type="entry name" value="MFS_MefA_like"/>
    <property type="match status" value="1"/>
</dbReference>
<dbReference type="Pfam" id="PF05977">
    <property type="entry name" value="MFS_3"/>
    <property type="match status" value="1"/>
</dbReference>
<evidence type="ECO:0000256" key="2">
    <source>
        <dbReference type="ARBA" id="ARBA00022448"/>
    </source>
</evidence>
<keyword evidence="3" id="KW-1003">Cell membrane</keyword>
<dbReference type="Gene3D" id="1.20.1250.20">
    <property type="entry name" value="MFS general substrate transporter like domains"/>
    <property type="match status" value="1"/>
</dbReference>
<dbReference type="EMBL" id="CP017634">
    <property type="protein sequence ID" value="ATW28209.1"/>
    <property type="molecule type" value="Genomic_DNA"/>
</dbReference>
<dbReference type="Proteomes" id="UP000323521">
    <property type="component" value="Chromosome"/>
</dbReference>
<keyword evidence="2" id="KW-0813">Transport</keyword>
<feature type="transmembrane region" description="Helical" evidence="7">
    <location>
        <begin position="145"/>
        <end position="165"/>
    </location>
</feature>
<dbReference type="AlphaFoldDB" id="A0A3G1L0Q5"/>
<feature type="transmembrane region" description="Helical" evidence="7">
    <location>
        <begin position="12"/>
        <end position="34"/>
    </location>
</feature>
<accession>A0A3G1L0Q5</accession>
<dbReference type="GO" id="GO:0005886">
    <property type="term" value="C:plasma membrane"/>
    <property type="evidence" value="ECO:0007669"/>
    <property type="project" value="UniProtKB-SubCell"/>
</dbReference>